<feature type="transmembrane region" description="Helical" evidence="1">
    <location>
        <begin position="155"/>
        <end position="174"/>
    </location>
</feature>
<dbReference type="Proteomes" id="UP001157006">
    <property type="component" value="Chromosome 5"/>
</dbReference>
<proteinExistence type="predicted"/>
<keyword evidence="1" id="KW-0472">Membrane</keyword>
<evidence type="ECO:0000313" key="3">
    <source>
        <dbReference type="Proteomes" id="UP001157006"/>
    </source>
</evidence>
<sequence>MCKASVNGVKSIGGCILLLADWAFWHIPLIAPISTMVPSYPYGVKFAQRGMYYNKNPRAYLHGYRDAFDHMVPNDFLWMPYPEYPLVFIEIVVFGVQLHLLYVFILLKCIKRISPSRQIRLLMVLSTSIAWNPLPPNMASTVIPPLHRKLYSPNMASMVVLSSIAYISIYQIWLT</sequence>
<keyword evidence="1" id="KW-1133">Transmembrane helix</keyword>
<name>A0AAV1AVB9_VICFA</name>
<protein>
    <submittedName>
        <fullName evidence="2">Uncharacterized protein</fullName>
    </submittedName>
</protein>
<evidence type="ECO:0000256" key="1">
    <source>
        <dbReference type="SAM" id="Phobius"/>
    </source>
</evidence>
<accession>A0AAV1AVB9</accession>
<gene>
    <name evidence="2" type="ORF">VFH_V120680</name>
</gene>
<organism evidence="2 3">
    <name type="scientific">Vicia faba</name>
    <name type="common">Broad bean</name>
    <name type="synonym">Faba vulgaris</name>
    <dbReference type="NCBI Taxonomy" id="3906"/>
    <lineage>
        <taxon>Eukaryota</taxon>
        <taxon>Viridiplantae</taxon>
        <taxon>Streptophyta</taxon>
        <taxon>Embryophyta</taxon>
        <taxon>Tracheophyta</taxon>
        <taxon>Spermatophyta</taxon>
        <taxon>Magnoliopsida</taxon>
        <taxon>eudicotyledons</taxon>
        <taxon>Gunneridae</taxon>
        <taxon>Pentapetalae</taxon>
        <taxon>rosids</taxon>
        <taxon>fabids</taxon>
        <taxon>Fabales</taxon>
        <taxon>Fabaceae</taxon>
        <taxon>Papilionoideae</taxon>
        <taxon>50 kb inversion clade</taxon>
        <taxon>NPAAA clade</taxon>
        <taxon>Hologalegina</taxon>
        <taxon>IRL clade</taxon>
        <taxon>Fabeae</taxon>
        <taxon>Vicia</taxon>
    </lineage>
</organism>
<reference evidence="2 3" key="1">
    <citation type="submission" date="2023-01" db="EMBL/GenBank/DDBJ databases">
        <authorList>
            <person name="Kreplak J."/>
        </authorList>
    </citation>
    <scope>NUCLEOTIDE SEQUENCE [LARGE SCALE GENOMIC DNA]</scope>
</reference>
<feature type="transmembrane region" description="Helical" evidence="1">
    <location>
        <begin position="12"/>
        <end position="31"/>
    </location>
</feature>
<keyword evidence="1" id="KW-0812">Transmembrane</keyword>
<feature type="transmembrane region" description="Helical" evidence="1">
    <location>
        <begin position="84"/>
        <end position="107"/>
    </location>
</feature>
<evidence type="ECO:0000313" key="2">
    <source>
        <dbReference type="EMBL" id="CAI8614246.1"/>
    </source>
</evidence>
<dbReference type="EMBL" id="OX451740">
    <property type="protein sequence ID" value="CAI8614246.1"/>
    <property type="molecule type" value="Genomic_DNA"/>
</dbReference>
<keyword evidence="3" id="KW-1185">Reference proteome</keyword>
<dbReference type="AlphaFoldDB" id="A0AAV1AVB9"/>